<dbReference type="RefSeq" id="XP_017024868.1">
    <property type="nucleotide sequence ID" value="XM_017169379.3"/>
</dbReference>
<proteinExistence type="predicted"/>
<evidence type="ECO:0000313" key="2">
    <source>
        <dbReference type="RefSeq" id="XP_017024868.1"/>
    </source>
</evidence>
<protein>
    <submittedName>
        <fullName evidence="2">Uncharacterized protein isoform X1</fullName>
    </submittedName>
</protein>
<accession>A0A6P4IQU9</accession>
<evidence type="ECO:0000313" key="1">
    <source>
        <dbReference type="Proteomes" id="UP001652661"/>
    </source>
</evidence>
<reference evidence="1" key="1">
    <citation type="submission" date="2025-05" db="UniProtKB">
        <authorList>
            <consortium name="RefSeq"/>
        </authorList>
    </citation>
    <scope>NUCLEOTIDE SEQUENCE [LARGE SCALE GENOMIC DNA]</scope>
    <source>
        <strain evidence="1">14028-0561.14</strain>
    </source>
</reference>
<gene>
    <name evidence="2" type="primary">LOC108076489</name>
</gene>
<dbReference type="OrthoDB" id="7848000at2759"/>
<dbReference type="Proteomes" id="UP001652661">
    <property type="component" value="Chromosome 2R"/>
</dbReference>
<dbReference type="AlphaFoldDB" id="A0A6P4IQU9"/>
<keyword evidence="1" id="KW-1185">Reference proteome</keyword>
<name>A0A6P4IQU9_DROKI</name>
<sequence>MTSTQIATTCCRPITKLVVSIGSGETHIIYADDSARSFCTNPSWCTFRGGLMDLSLRSEPAGKDYFKETTAFLERHFGRKPTVRASQASQQRLVSLQLNALEAHSDGNVEEEEKKERIIWHSWLLEEVELPPSQSAAVIEWIAPRTESLKISHRSWHLQNCMAWRLIVSHKNELAKCYCQRIKRFMDKVNTLVDLEMELDESAANLTSQVPRLTENVLTATDVLKKLNELLDLQEKRNRRYKRQLKGEI</sequence>
<organism evidence="1 2">
    <name type="scientific">Drosophila kikkawai</name>
    <name type="common">Fruit fly</name>
    <dbReference type="NCBI Taxonomy" id="30033"/>
    <lineage>
        <taxon>Eukaryota</taxon>
        <taxon>Metazoa</taxon>
        <taxon>Ecdysozoa</taxon>
        <taxon>Arthropoda</taxon>
        <taxon>Hexapoda</taxon>
        <taxon>Insecta</taxon>
        <taxon>Pterygota</taxon>
        <taxon>Neoptera</taxon>
        <taxon>Endopterygota</taxon>
        <taxon>Diptera</taxon>
        <taxon>Brachycera</taxon>
        <taxon>Muscomorpha</taxon>
        <taxon>Ephydroidea</taxon>
        <taxon>Drosophilidae</taxon>
        <taxon>Drosophila</taxon>
        <taxon>Sophophora</taxon>
    </lineage>
</organism>
<reference evidence="2" key="2">
    <citation type="submission" date="2025-08" db="UniProtKB">
        <authorList>
            <consortium name="RefSeq"/>
        </authorList>
    </citation>
    <scope>IDENTIFICATION</scope>
    <source>
        <strain evidence="2">14028-0561.14</strain>
        <tissue evidence="2">Whole fly</tissue>
    </source>
</reference>
<dbReference type="GeneID" id="108076489"/>